<feature type="domain" description="AMP-binding enzyme C-terminal" evidence="3">
    <location>
        <begin position="422"/>
        <end position="499"/>
    </location>
</feature>
<dbReference type="Proteomes" id="UP000324101">
    <property type="component" value="Chromosome"/>
</dbReference>
<proteinExistence type="predicted"/>
<dbReference type="InterPro" id="IPR042099">
    <property type="entry name" value="ANL_N_sf"/>
</dbReference>
<evidence type="ECO:0000313" key="4">
    <source>
        <dbReference type="EMBL" id="QES58444.1"/>
    </source>
</evidence>
<dbReference type="InterPro" id="IPR020845">
    <property type="entry name" value="AMP-binding_CS"/>
</dbReference>
<sequence>MASMMPVSRSGAERQSPMVAARYVTSLVGALERCAGQPALGAGPAVLGFEEVLEGACRLAGVLAGAGIGRGSGLACVTGANRPEVLLVRIAAHLLGARLTQVLAGPALYALEFVLRDCRPDLVVHDLPVPETGAPRLGLAELLRRAAARGPGEVPVRAREDDVARVTYTGGTTGRPKGVACTFGAMAARNTVRPAGWAESVYLSVTSLAQRSGGRCLEQWRAGGRVEILEPFTPAEFAAACRRLGPVATYLTTSMVYRLLDDPATARGVPGLEAVSYGDSPVHPERLREAVTRWGGRWRQGYGTNEAAVICRLSPADHEAAVGGRPELLASVGRPVAGVAVEVRDGRGTAVAAGRTGEVWVRSGAMMTGYWGRPELTAGVLRDGWLRTGDLGHFGADGYLYLDDRIDDVVMVHGDNVYCLPVEAALTRHPAVAQAVVVGRHSDLTGEEVCAFLVPAAGYGPAPGLATEACDLVEKELAPAHRPTAVFWERAVPLTARGKPDKRRLRERAARAAARPQ</sequence>
<dbReference type="GO" id="GO:0016877">
    <property type="term" value="F:ligase activity, forming carbon-sulfur bonds"/>
    <property type="evidence" value="ECO:0007669"/>
    <property type="project" value="UniProtKB-ARBA"/>
</dbReference>
<dbReference type="Gene3D" id="3.40.50.12780">
    <property type="entry name" value="N-terminal domain of ligase-like"/>
    <property type="match status" value="1"/>
</dbReference>
<accession>A0A5P2DTC7</accession>
<protein>
    <submittedName>
        <fullName evidence="4">Uncharacterized protein</fullName>
    </submittedName>
</protein>
<dbReference type="PANTHER" id="PTHR43767:SF10">
    <property type="entry name" value="SURFACTIN SYNTHASE SUBUNIT 1"/>
    <property type="match status" value="1"/>
</dbReference>
<reference evidence="4 5" key="1">
    <citation type="submission" date="2018-05" db="EMBL/GenBank/DDBJ databases">
        <title>Streptomyces venezuelae.</title>
        <authorList>
            <person name="Kim W."/>
            <person name="Lee N."/>
            <person name="Cho B.-K."/>
        </authorList>
    </citation>
    <scope>NUCLEOTIDE SEQUENCE [LARGE SCALE GENOMIC DNA]</scope>
    <source>
        <strain evidence="4 5">ATCC 21018</strain>
    </source>
</reference>
<feature type="region of interest" description="Disordered" evidence="1">
    <location>
        <begin position="498"/>
        <end position="517"/>
    </location>
</feature>
<gene>
    <name evidence="4" type="ORF">DEJ51_33510</name>
</gene>
<evidence type="ECO:0000259" key="3">
    <source>
        <dbReference type="Pfam" id="PF13193"/>
    </source>
</evidence>
<dbReference type="InterPro" id="IPR025110">
    <property type="entry name" value="AMP-bd_C"/>
</dbReference>
<organism evidence="4 5">
    <name type="scientific">Streptomyces venezuelae</name>
    <dbReference type="NCBI Taxonomy" id="54571"/>
    <lineage>
        <taxon>Bacteria</taxon>
        <taxon>Bacillati</taxon>
        <taxon>Actinomycetota</taxon>
        <taxon>Actinomycetes</taxon>
        <taxon>Kitasatosporales</taxon>
        <taxon>Streptomycetaceae</taxon>
        <taxon>Streptomyces</taxon>
    </lineage>
</organism>
<dbReference type="OrthoDB" id="9803968at2"/>
<evidence type="ECO:0000313" key="5">
    <source>
        <dbReference type="Proteomes" id="UP000324101"/>
    </source>
</evidence>
<feature type="domain" description="AMP-dependent synthetase/ligase" evidence="2">
    <location>
        <begin position="36"/>
        <end position="371"/>
    </location>
</feature>
<dbReference type="InterPro" id="IPR050237">
    <property type="entry name" value="ATP-dep_AMP-bd_enzyme"/>
</dbReference>
<dbReference type="InterPro" id="IPR045851">
    <property type="entry name" value="AMP-bd_C_sf"/>
</dbReference>
<evidence type="ECO:0000259" key="2">
    <source>
        <dbReference type="Pfam" id="PF00501"/>
    </source>
</evidence>
<dbReference type="Gene3D" id="3.30.300.30">
    <property type="match status" value="1"/>
</dbReference>
<dbReference type="RefSeq" id="WP_150261366.1">
    <property type="nucleotide sequence ID" value="NZ_JBEPAO010000047.1"/>
</dbReference>
<dbReference type="EMBL" id="CP029189">
    <property type="protein sequence ID" value="QES58444.1"/>
    <property type="molecule type" value="Genomic_DNA"/>
</dbReference>
<name>A0A5P2DTC7_STRVZ</name>
<dbReference type="Pfam" id="PF00501">
    <property type="entry name" value="AMP-binding"/>
    <property type="match status" value="1"/>
</dbReference>
<dbReference type="Pfam" id="PF13193">
    <property type="entry name" value="AMP-binding_C"/>
    <property type="match status" value="1"/>
</dbReference>
<dbReference type="PANTHER" id="PTHR43767">
    <property type="entry name" value="LONG-CHAIN-FATTY-ACID--COA LIGASE"/>
    <property type="match status" value="1"/>
</dbReference>
<dbReference type="AlphaFoldDB" id="A0A5P2DTC7"/>
<dbReference type="PROSITE" id="PS00455">
    <property type="entry name" value="AMP_BINDING"/>
    <property type="match status" value="1"/>
</dbReference>
<evidence type="ECO:0000256" key="1">
    <source>
        <dbReference type="SAM" id="MobiDB-lite"/>
    </source>
</evidence>
<dbReference type="InterPro" id="IPR000873">
    <property type="entry name" value="AMP-dep_synth/lig_dom"/>
</dbReference>
<dbReference type="SUPFAM" id="SSF56801">
    <property type="entry name" value="Acetyl-CoA synthetase-like"/>
    <property type="match status" value="1"/>
</dbReference>